<feature type="region of interest" description="Disordered" evidence="1">
    <location>
        <begin position="62"/>
        <end position="81"/>
    </location>
</feature>
<dbReference type="EMBL" id="QQZY01000010">
    <property type="protein sequence ID" value="RDI73283.1"/>
    <property type="molecule type" value="Genomic_DNA"/>
</dbReference>
<dbReference type="Proteomes" id="UP000254134">
    <property type="component" value="Unassembled WGS sequence"/>
</dbReference>
<evidence type="ECO:0000313" key="3">
    <source>
        <dbReference type="Proteomes" id="UP000254134"/>
    </source>
</evidence>
<dbReference type="AlphaFoldDB" id="A0A7M2YSZ2"/>
<proteinExistence type="predicted"/>
<gene>
    <name evidence="2" type="ORF">Gocc_2883</name>
</gene>
<reference evidence="2 3" key="1">
    <citation type="submission" date="2018-07" db="EMBL/GenBank/DDBJ databases">
        <title>High-quality-draft genome sequence of Gaiella occulta.</title>
        <authorList>
            <person name="Severino R."/>
            <person name="Froufe H.J.C."/>
            <person name="Rainey F.A."/>
            <person name="Barroso C."/>
            <person name="Albuquerque L."/>
            <person name="Lobo-Da-Cunha A."/>
            <person name="Da Costa M.S."/>
            <person name="Egas C."/>
        </authorList>
    </citation>
    <scope>NUCLEOTIDE SEQUENCE [LARGE SCALE GENOMIC DNA]</scope>
    <source>
        <strain evidence="2 3">F2-233</strain>
    </source>
</reference>
<keyword evidence="3" id="KW-1185">Reference proteome</keyword>
<sequence length="81" mass="8285">MPSSGARSGTTPSRAARGAGTGTVGPLPLACGHATHTPEPVVVFPGGRKLYQCPGGCGLVSTRRKRGGDTEQGYNHVREVL</sequence>
<protein>
    <submittedName>
        <fullName evidence="2">Uncharacterized protein</fullName>
    </submittedName>
</protein>
<evidence type="ECO:0000313" key="2">
    <source>
        <dbReference type="EMBL" id="RDI73283.1"/>
    </source>
</evidence>
<evidence type="ECO:0000256" key="1">
    <source>
        <dbReference type="SAM" id="MobiDB-lite"/>
    </source>
</evidence>
<accession>A0A7M2YSZ2</accession>
<name>A0A7M2YSZ2_9ACTN</name>
<comment type="caution">
    <text evidence="2">The sequence shown here is derived from an EMBL/GenBank/DDBJ whole genome shotgun (WGS) entry which is preliminary data.</text>
</comment>
<dbReference type="RefSeq" id="WP_147281330.1">
    <property type="nucleotide sequence ID" value="NZ_QQZY01000010.1"/>
</dbReference>
<organism evidence="2 3">
    <name type="scientific">Gaiella occulta</name>
    <dbReference type="NCBI Taxonomy" id="1002870"/>
    <lineage>
        <taxon>Bacteria</taxon>
        <taxon>Bacillati</taxon>
        <taxon>Actinomycetota</taxon>
        <taxon>Thermoleophilia</taxon>
        <taxon>Gaiellales</taxon>
        <taxon>Gaiellaceae</taxon>
        <taxon>Gaiella</taxon>
    </lineage>
</organism>
<feature type="region of interest" description="Disordered" evidence="1">
    <location>
        <begin position="1"/>
        <end position="37"/>
    </location>
</feature>
<feature type="compositionally biased region" description="Low complexity" evidence="1">
    <location>
        <begin position="9"/>
        <end position="18"/>
    </location>
</feature>
<reference evidence="3" key="2">
    <citation type="journal article" date="2019" name="MicrobiologyOpen">
        <title>High-quality draft genome sequence of Gaiella occulta isolated from a 150 meter deep mineral water borehole and comparison with the genome sequences of other deep-branching lineages of the phylum Actinobacteria.</title>
        <authorList>
            <person name="Severino R."/>
            <person name="Froufe H.J.C."/>
            <person name="Barroso C."/>
            <person name="Albuquerque L."/>
            <person name="Lobo-da-Cunha A."/>
            <person name="da Costa M.S."/>
            <person name="Egas C."/>
        </authorList>
    </citation>
    <scope>NUCLEOTIDE SEQUENCE [LARGE SCALE GENOMIC DNA]</scope>
    <source>
        <strain evidence="3">F2-233</strain>
    </source>
</reference>